<keyword evidence="1" id="KW-1133">Transmembrane helix</keyword>
<sequence>MKIKNEAKVGLLAIVAILVLVIGFNFLKGKKLVGKDPVLYAVFTNLGALQKSNEVKIGGYTVGKVYTFRPTDKEVSSIVVEIHMSEDVNIPANSTAFIDGSPLGSAFITIAKGNSNHFLKIGDTIRTNQSGGFLADLKTQVAPTLEKVNMTLDSLRLVIGNMNSVFDPRTKNNIQSLVGNLTVGSASLQRLLNDQTGALAGTLNNMNAVSGNLARNNEAITHSIRNVETMTGNLANAHIKEVVAALEGTIGELRGSAAGLRGSIDKLQDPNGTLGALMTDRKLYEQLNRAMLGLEILLDDVRVHPKRYVNLSVFGGKGKTEPLTSPIAKDTVAVKLK</sequence>
<evidence type="ECO:0000256" key="1">
    <source>
        <dbReference type="SAM" id="Phobius"/>
    </source>
</evidence>
<dbReference type="PANTHER" id="PTHR33371">
    <property type="entry name" value="INTERMEMBRANE PHOSPHOLIPID TRANSPORT SYSTEM BINDING PROTEIN MLAD-RELATED"/>
    <property type="match status" value="1"/>
</dbReference>
<dbReference type="OrthoDB" id="9769132at2"/>
<dbReference type="RefSeq" id="WP_131446086.1">
    <property type="nucleotide sequence ID" value="NZ_SJZI01000002.1"/>
</dbReference>
<dbReference type="InterPro" id="IPR003399">
    <property type="entry name" value="Mce/MlaD"/>
</dbReference>
<dbReference type="AlphaFoldDB" id="A0A4R1BNV3"/>
<protein>
    <submittedName>
        <fullName evidence="3">MCE family protein</fullName>
    </submittedName>
</protein>
<feature type="transmembrane region" description="Helical" evidence="1">
    <location>
        <begin position="9"/>
        <end position="27"/>
    </location>
</feature>
<keyword evidence="4" id="KW-1185">Reference proteome</keyword>
<dbReference type="Pfam" id="PF02470">
    <property type="entry name" value="MlaD"/>
    <property type="match status" value="1"/>
</dbReference>
<proteinExistence type="predicted"/>
<dbReference type="PANTHER" id="PTHR33371:SF4">
    <property type="entry name" value="INTERMEMBRANE PHOSPHOLIPID TRANSPORT SYSTEM BINDING PROTEIN MLAD"/>
    <property type="match status" value="1"/>
</dbReference>
<name>A0A4R1BNV3_9BACT</name>
<dbReference type="InterPro" id="IPR052336">
    <property type="entry name" value="MlaD_Phospholipid_Transporter"/>
</dbReference>
<evidence type="ECO:0000313" key="4">
    <source>
        <dbReference type="Proteomes" id="UP000295334"/>
    </source>
</evidence>
<keyword evidence="1" id="KW-0812">Transmembrane</keyword>
<accession>A0A4R1BNV3</accession>
<evidence type="ECO:0000259" key="2">
    <source>
        <dbReference type="Pfam" id="PF02470"/>
    </source>
</evidence>
<organism evidence="3 4">
    <name type="scientific">Flaviaesturariibacter flavus</name>
    <dbReference type="NCBI Taxonomy" id="2502780"/>
    <lineage>
        <taxon>Bacteria</taxon>
        <taxon>Pseudomonadati</taxon>
        <taxon>Bacteroidota</taxon>
        <taxon>Chitinophagia</taxon>
        <taxon>Chitinophagales</taxon>
        <taxon>Chitinophagaceae</taxon>
        <taxon>Flaviaestuariibacter</taxon>
    </lineage>
</organism>
<dbReference type="EMBL" id="SJZI01000002">
    <property type="protein sequence ID" value="TCJ19098.1"/>
    <property type="molecule type" value="Genomic_DNA"/>
</dbReference>
<comment type="caution">
    <text evidence="3">The sequence shown here is derived from an EMBL/GenBank/DDBJ whole genome shotgun (WGS) entry which is preliminary data.</text>
</comment>
<dbReference type="Proteomes" id="UP000295334">
    <property type="component" value="Unassembled WGS sequence"/>
</dbReference>
<gene>
    <name evidence="3" type="ORF">EPD60_01390</name>
</gene>
<evidence type="ECO:0000313" key="3">
    <source>
        <dbReference type="EMBL" id="TCJ19098.1"/>
    </source>
</evidence>
<reference evidence="3 4" key="1">
    <citation type="submission" date="2019-03" db="EMBL/GenBank/DDBJ databases">
        <authorList>
            <person name="Kim M.K.M."/>
        </authorList>
    </citation>
    <scope>NUCLEOTIDE SEQUENCE [LARGE SCALE GENOMIC DNA]</scope>
    <source>
        <strain evidence="3 4">17J68-12</strain>
    </source>
</reference>
<feature type="domain" description="Mce/MlaD" evidence="2">
    <location>
        <begin position="38"/>
        <end position="113"/>
    </location>
</feature>
<keyword evidence="1" id="KW-0472">Membrane</keyword>